<name>A0ABT9LJC1_STRGD</name>
<comment type="caution">
    <text evidence="2">The sequence shown here is derived from an EMBL/GenBank/DDBJ whole genome shotgun (WGS) entry which is preliminary data.</text>
</comment>
<evidence type="ECO:0000256" key="1">
    <source>
        <dbReference type="SAM" id="MobiDB-lite"/>
    </source>
</evidence>
<reference evidence="2 3" key="1">
    <citation type="submission" date="2023-07" db="EMBL/GenBank/DDBJ databases">
        <title>Sequencing the genomes of 1000 actinobacteria strains.</title>
        <authorList>
            <person name="Klenk H.-P."/>
        </authorList>
    </citation>
    <scope>NUCLEOTIDE SEQUENCE [LARGE SCALE GENOMIC DNA]</scope>
    <source>
        <strain evidence="2 3">DSM 40229</strain>
    </source>
</reference>
<evidence type="ECO:0000313" key="2">
    <source>
        <dbReference type="EMBL" id="MDP9683803.1"/>
    </source>
</evidence>
<keyword evidence="3" id="KW-1185">Reference proteome</keyword>
<sequence length="69" mass="6924">MLRRVLDEAVRGGPAQVVAGGAAGLAQPRGRLGGGGGAAAPQGVERLPAQRAREPAQRTGVETADLVVR</sequence>
<dbReference type="EMBL" id="JAURUD010000001">
    <property type="protein sequence ID" value="MDP9683803.1"/>
    <property type="molecule type" value="Genomic_DNA"/>
</dbReference>
<feature type="region of interest" description="Disordered" evidence="1">
    <location>
        <begin position="25"/>
        <end position="69"/>
    </location>
</feature>
<organism evidence="2 3">
    <name type="scientific">Streptomyces griseoviridis</name>
    <dbReference type="NCBI Taxonomy" id="45398"/>
    <lineage>
        <taxon>Bacteria</taxon>
        <taxon>Bacillati</taxon>
        <taxon>Actinomycetota</taxon>
        <taxon>Actinomycetes</taxon>
        <taxon>Kitasatosporales</taxon>
        <taxon>Streptomycetaceae</taxon>
        <taxon>Streptomyces</taxon>
    </lineage>
</organism>
<proteinExistence type="predicted"/>
<accession>A0ABT9LJC1</accession>
<evidence type="ECO:0000313" key="3">
    <source>
        <dbReference type="Proteomes" id="UP001231675"/>
    </source>
</evidence>
<dbReference type="Proteomes" id="UP001231675">
    <property type="component" value="Unassembled WGS sequence"/>
</dbReference>
<gene>
    <name evidence="2" type="ORF">J2S47_004305</name>
</gene>
<protein>
    <submittedName>
        <fullName evidence="2">Uncharacterized protein</fullName>
    </submittedName>
</protein>